<keyword evidence="1" id="KW-1133">Transmembrane helix</keyword>
<comment type="caution">
    <text evidence="2">The sequence shown here is derived from an EMBL/GenBank/DDBJ whole genome shotgun (WGS) entry which is preliminary data.</text>
</comment>
<protein>
    <submittedName>
        <fullName evidence="2">Uncharacterized protein</fullName>
    </submittedName>
</protein>
<keyword evidence="3" id="KW-1185">Reference proteome</keyword>
<feature type="transmembrane region" description="Helical" evidence="1">
    <location>
        <begin position="93"/>
        <end position="113"/>
    </location>
</feature>
<keyword evidence="1" id="KW-0472">Membrane</keyword>
<dbReference type="EMBL" id="JAAIKR010000036">
    <property type="protein sequence ID" value="MBR9729652.1"/>
    <property type="molecule type" value="Genomic_DNA"/>
</dbReference>
<name>A0ABS5I6J6_9GAMM</name>
<sequence length="116" mass="13626">MSFERIQSQSHNIENSVVEARYDRFTTKFELKENGETIYRSFLCFWPFRSKKLLINGSPVTLKIFWLLLWQSKLEDNHGTAVKELLYRRRKRSVGLLIYLGIITSVKVGLVVLSQT</sequence>
<keyword evidence="1" id="KW-0812">Transmembrane</keyword>
<reference evidence="2 3" key="1">
    <citation type="submission" date="2020-02" db="EMBL/GenBank/DDBJ databases">
        <title>Shewanella WXL01 sp. nov., a marine bacterium isolated from green algae in Luhuitou Fringing Reef (Northern South China Sea).</title>
        <authorList>
            <person name="Wang X."/>
        </authorList>
    </citation>
    <scope>NUCLEOTIDE SEQUENCE [LARGE SCALE GENOMIC DNA]</scope>
    <source>
        <strain evidence="2 3">MCCC 1A01895</strain>
    </source>
</reference>
<evidence type="ECO:0000313" key="3">
    <source>
        <dbReference type="Proteomes" id="UP000811844"/>
    </source>
</evidence>
<dbReference type="RefSeq" id="WP_153666375.1">
    <property type="nucleotide sequence ID" value="NZ_JAAIKR010000036.1"/>
</dbReference>
<evidence type="ECO:0000256" key="1">
    <source>
        <dbReference type="SAM" id="Phobius"/>
    </source>
</evidence>
<organism evidence="2 3">
    <name type="scientific">Shewanella intestini</name>
    <dbReference type="NCBI Taxonomy" id="2017544"/>
    <lineage>
        <taxon>Bacteria</taxon>
        <taxon>Pseudomonadati</taxon>
        <taxon>Pseudomonadota</taxon>
        <taxon>Gammaproteobacteria</taxon>
        <taxon>Alteromonadales</taxon>
        <taxon>Shewanellaceae</taxon>
        <taxon>Shewanella</taxon>
    </lineage>
</organism>
<dbReference type="Proteomes" id="UP000811844">
    <property type="component" value="Unassembled WGS sequence"/>
</dbReference>
<accession>A0ABS5I6J6</accession>
<gene>
    <name evidence="2" type="ORF">G3R48_16940</name>
</gene>
<evidence type="ECO:0000313" key="2">
    <source>
        <dbReference type="EMBL" id="MBR9729652.1"/>
    </source>
</evidence>
<proteinExistence type="predicted"/>